<evidence type="ECO:0000313" key="3">
    <source>
        <dbReference type="Proteomes" id="UP000285324"/>
    </source>
</evidence>
<sequence>MPQIQFELALHPITMASVPPPGTAVQRPPPVNPDDASDSAQGDEVPDEDIEPADTTAKDNAAEGSADR</sequence>
<feature type="compositionally biased region" description="Basic and acidic residues" evidence="1">
    <location>
        <begin position="56"/>
        <end position="68"/>
    </location>
</feature>
<feature type="region of interest" description="Disordered" evidence="1">
    <location>
        <begin position="12"/>
        <end position="68"/>
    </location>
</feature>
<dbReference type="EMBL" id="QVXO01000006">
    <property type="protein sequence ID" value="RPJ92665.1"/>
    <property type="molecule type" value="Genomic_DNA"/>
</dbReference>
<comment type="caution">
    <text evidence="2">The sequence shown here is derived from an EMBL/GenBank/DDBJ whole genome shotgun (WGS) entry which is preliminary data.</text>
</comment>
<reference evidence="2 3" key="1">
    <citation type="submission" date="2018-08" db="EMBL/GenBank/DDBJ databases">
        <title>Achromobacter xylosoxidans Genome sequencing and assembly.</title>
        <authorList>
            <person name="Wang R."/>
            <person name="Rensing C."/>
            <person name="Li Y."/>
        </authorList>
    </citation>
    <scope>NUCLEOTIDE SEQUENCE [LARGE SCALE GENOMIC DNA]</scope>
    <source>
        <strain evidence="2 3">GD003A</strain>
    </source>
</reference>
<proteinExistence type="predicted"/>
<dbReference type="RefSeq" id="WP_124260345.1">
    <property type="nucleotide sequence ID" value="NZ_CP061008.1"/>
</dbReference>
<organism evidence="2 3">
    <name type="scientific">Alcaligenes xylosoxydans xylosoxydans</name>
    <name type="common">Achromobacter xylosoxidans</name>
    <dbReference type="NCBI Taxonomy" id="85698"/>
    <lineage>
        <taxon>Bacteria</taxon>
        <taxon>Pseudomonadati</taxon>
        <taxon>Pseudomonadota</taxon>
        <taxon>Betaproteobacteria</taxon>
        <taxon>Burkholderiales</taxon>
        <taxon>Alcaligenaceae</taxon>
        <taxon>Achromobacter</taxon>
    </lineage>
</organism>
<name>A0A424WHD9_ALCXX</name>
<gene>
    <name evidence="2" type="ORF">DY367_05940</name>
</gene>
<dbReference type="Proteomes" id="UP000285324">
    <property type="component" value="Unassembled WGS sequence"/>
</dbReference>
<evidence type="ECO:0000313" key="2">
    <source>
        <dbReference type="EMBL" id="RPJ92665.1"/>
    </source>
</evidence>
<feature type="compositionally biased region" description="Pro residues" evidence="1">
    <location>
        <begin position="18"/>
        <end position="32"/>
    </location>
</feature>
<evidence type="ECO:0000256" key="1">
    <source>
        <dbReference type="SAM" id="MobiDB-lite"/>
    </source>
</evidence>
<dbReference type="OrthoDB" id="8665705at2"/>
<dbReference type="AlphaFoldDB" id="A0A424WHD9"/>
<accession>A0A424WHD9</accession>
<protein>
    <submittedName>
        <fullName evidence="2">Uncharacterized protein</fullName>
    </submittedName>
</protein>